<feature type="transmembrane region" description="Helical" evidence="1">
    <location>
        <begin position="6"/>
        <end position="25"/>
    </location>
</feature>
<accession>A0A1Y0VPW6</accession>
<dbReference type="Proteomes" id="UP000196118">
    <property type="component" value="Chromosome"/>
</dbReference>
<keyword evidence="1" id="KW-1133">Transmembrane helix</keyword>
<protein>
    <submittedName>
        <fullName evidence="2">Uncharacterized protein</fullName>
    </submittedName>
</protein>
<proteinExistence type="predicted"/>
<gene>
    <name evidence="2" type="ORF">S100892_01638</name>
</gene>
<sequence>MNIYIIALVAVSFVVLGIANVYHRVKTGSWK</sequence>
<evidence type="ECO:0000313" key="3">
    <source>
        <dbReference type="Proteomes" id="UP000196118"/>
    </source>
</evidence>
<dbReference type="EMBL" id="CP021474">
    <property type="protein sequence ID" value="ARW20182.1"/>
    <property type="molecule type" value="Genomic_DNA"/>
</dbReference>
<keyword evidence="1" id="KW-0812">Transmembrane</keyword>
<organism evidence="2 3">
    <name type="scientific">Pediococcus pentosaceus</name>
    <dbReference type="NCBI Taxonomy" id="1255"/>
    <lineage>
        <taxon>Bacteria</taxon>
        <taxon>Bacillati</taxon>
        <taxon>Bacillota</taxon>
        <taxon>Bacilli</taxon>
        <taxon>Lactobacillales</taxon>
        <taxon>Lactobacillaceae</taxon>
        <taxon>Pediococcus</taxon>
    </lineage>
</organism>
<evidence type="ECO:0000256" key="1">
    <source>
        <dbReference type="SAM" id="Phobius"/>
    </source>
</evidence>
<dbReference type="AlphaFoldDB" id="A0A1Y0VPW6"/>
<evidence type="ECO:0000313" key="2">
    <source>
        <dbReference type="EMBL" id="ARW20182.1"/>
    </source>
</evidence>
<keyword evidence="1" id="KW-0472">Membrane</keyword>
<reference evidence="2 3" key="1">
    <citation type="submission" date="2017-05" db="EMBL/GenBank/DDBJ databases">
        <title>Genome sequence of Pediococcus pentosaceus strain SRCM100892.</title>
        <authorList>
            <person name="Cho S.H."/>
        </authorList>
    </citation>
    <scope>NUCLEOTIDE SEQUENCE [LARGE SCALE GENOMIC DNA]</scope>
    <source>
        <strain evidence="2 3">SRCM100892</strain>
    </source>
</reference>
<name>A0A1Y0VPW6_PEDPE</name>